<evidence type="ECO:0000313" key="2">
    <source>
        <dbReference type="Proteomes" id="UP000230449"/>
    </source>
</evidence>
<gene>
    <name evidence="1" type="ORF">PBI_LIZLEMON_74</name>
</gene>
<name>A0A076YML5_9CAUD</name>
<accession>A0A076YML5</accession>
<dbReference type="EMBL" id="KM101117">
    <property type="protein sequence ID" value="AIK68848.1"/>
    <property type="molecule type" value="Genomic_DNA"/>
</dbReference>
<protein>
    <submittedName>
        <fullName evidence="1">Uncharacterized protein</fullName>
    </submittedName>
</protein>
<reference evidence="1 2" key="1">
    <citation type="submission" date="2014-06" db="EMBL/GenBank/DDBJ databases">
        <authorList>
            <person name="Pfaffle P.K."/>
            <person name="Tobiason D.M."/>
            <person name="Arnold K."/>
            <person name="Ash A."/>
            <person name="Austin Q."/>
            <person name="Brahm K."/>
            <person name="Carberry B."/>
            <person name="Grant J."/>
            <person name="Leckie K."/>
            <person name="Meder A."/>
            <person name="Newsom A."/>
            <person name="Reinecke M."/>
            <person name="Rognrud K."/>
            <person name="Serrano M.G."/>
            <person name="Buck G."/>
            <person name="Lee V."/>
            <person name="Wang Y."/>
            <person name="Carvalho R."/>
            <person name="Voegtly L."/>
            <person name="Shi R."/>
            <person name="Duckworth R."/>
            <person name="Johnson A."/>
            <person name="Loviza R."/>
            <person name="Walstead R."/>
            <person name="Shah Z."/>
            <person name="Kiflezghi M."/>
            <person name="Wade K."/>
            <person name="Anders K.R."/>
            <person name="Braun M.A."/>
            <person name="Delesalle V.A."/>
            <person name="Hughes L.E."/>
            <person name="Ware V.C."/>
            <person name="Bradley K.W."/>
            <person name="Barker L.P."/>
            <person name="Asai D.J."/>
            <person name="Bowman C.A."/>
            <person name="Russell D.A."/>
            <person name="Pope W.H."/>
            <person name="Jacobs-Sera D."/>
            <person name="Hendrix R.W."/>
            <person name="Hatfull G.F."/>
        </authorList>
    </citation>
    <scope>NUCLEOTIDE SEQUENCE [LARGE SCALE GENOMIC DNA]</scope>
</reference>
<evidence type="ECO:0000313" key="1">
    <source>
        <dbReference type="EMBL" id="AIK68848.1"/>
    </source>
</evidence>
<sequence length="92" mass="10291">MKARTGRRAAHHECEAWQMLESRPPTCAVQYCGACGKIRVRHERRQHNAHVGPDTDADRGRFVRRRIGVDLPGTDLAAVAAFWFAYTGTAPC</sequence>
<proteinExistence type="predicted"/>
<organism evidence="1 2">
    <name type="scientific">Mycobacterium phage LizLemon</name>
    <dbReference type="NCBI Taxonomy" id="1527533"/>
    <lineage>
        <taxon>Viruses</taxon>
        <taxon>Duplodnaviria</taxon>
        <taxon>Heunggongvirae</taxon>
        <taxon>Uroviricota</taxon>
        <taxon>Caudoviricetes</taxon>
        <taxon>Bclasvirinae</taxon>
        <taxon>Rosebushvirus</taxon>
        <taxon>Rosebushvirus rosebush</taxon>
    </lineage>
</organism>
<dbReference type="Proteomes" id="UP000230449">
    <property type="component" value="Segment"/>
</dbReference>